<evidence type="ECO:0000313" key="2">
    <source>
        <dbReference type="EMBL" id="MDC7694061.1"/>
    </source>
</evidence>
<dbReference type="EMBL" id="JAQQKW010000003">
    <property type="protein sequence ID" value="MDC7694061.1"/>
    <property type="molecule type" value="Genomic_DNA"/>
</dbReference>
<dbReference type="PROSITE" id="PS51257">
    <property type="entry name" value="PROKAR_LIPOPROTEIN"/>
    <property type="match status" value="1"/>
</dbReference>
<accession>A0ABT5IF13</accession>
<keyword evidence="1" id="KW-1133">Transmembrane helix</keyword>
<reference evidence="2 3" key="1">
    <citation type="submission" date="2023-01" db="EMBL/GenBank/DDBJ databases">
        <title>Novel species of the genus Asticcacaulis isolated from rivers.</title>
        <authorList>
            <person name="Lu H."/>
        </authorList>
    </citation>
    <scope>NUCLEOTIDE SEQUENCE [LARGE SCALE GENOMIC DNA]</scope>
    <source>
        <strain evidence="2 3">DXS10W</strain>
    </source>
</reference>
<dbReference type="RefSeq" id="WP_272740780.1">
    <property type="nucleotide sequence ID" value="NZ_JAQQKW010000003.1"/>
</dbReference>
<keyword evidence="3" id="KW-1185">Reference proteome</keyword>
<proteinExistence type="predicted"/>
<feature type="transmembrane region" description="Helical" evidence="1">
    <location>
        <begin position="37"/>
        <end position="57"/>
    </location>
</feature>
<evidence type="ECO:0008006" key="4">
    <source>
        <dbReference type="Google" id="ProtNLM"/>
    </source>
</evidence>
<comment type="caution">
    <text evidence="2">The sequence shown here is derived from an EMBL/GenBank/DDBJ whole genome shotgun (WGS) entry which is preliminary data.</text>
</comment>
<evidence type="ECO:0000256" key="1">
    <source>
        <dbReference type="SAM" id="Phobius"/>
    </source>
</evidence>
<gene>
    <name evidence="2" type="ORF">PQU94_07165</name>
</gene>
<organism evidence="2 3">
    <name type="scientific">Asticcacaulis currens</name>
    <dbReference type="NCBI Taxonomy" id="2984210"/>
    <lineage>
        <taxon>Bacteria</taxon>
        <taxon>Pseudomonadati</taxon>
        <taxon>Pseudomonadota</taxon>
        <taxon>Alphaproteobacteria</taxon>
        <taxon>Caulobacterales</taxon>
        <taxon>Caulobacteraceae</taxon>
        <taxon>Asticcacaulis</taxon>
    </lineage>
</organism>
<protein>
    <recommendedName>
        <fullName evidence="4">Lipoprotein</fullName>
    </recommendedName>
</protein>
<name>A0ABT5IF13_9CAUL</name>
<dbReference type="Proteomes" id="UP001216595">
    <property type="component" value="Unassembled WGS sequence"/>
</dbReference>
<keyword evidence="1" id="KW-0812">Transmembrane</keyword>
<evidence type="ECO:0000313" key="3">
    <source>
        <dbReference type="Proteomes" id="UP001216595"/>
    </source>
</evidence>
<keyword evidence="1" id="KW-0472">Membrane</keyword>
<sequence>MTVNRFGSLFLTLVGTGLLLTACATQGAPPAQPAVPGFWMGLVHGAIAPLALIGHIFDHSIRIYAVPNSGGWYDFGFLLGLSFIWGGGSAGAARRRSKTD</sequence>